<dbReference type="AlphaFoldDB" id="B9Z7C4"/>
<feature type="transmembrane region" description="Helical" evidence="6">
    <location>
        <begin position="176"/>
        <end position="194"/>
    </location>
</feature>
<proteinExistence type="predicted"/>
<dbReference type="PANTHER" id="PTHR30086:SF20">
    <property type="entry name" value="ARGININE EXPORTER PROTEIN ARGO-RELATED"/>
    <property type="match status" value="1"/>
</dbReference>
<feature type="transmembrane region" description="Helical" evidence="6">
    <location>
        <begin position="41"/>
        <end position="62"/>
    </location>
</feature>
<evidence type="ECO:0000256" key="4">
    <source>
        <dbReference type="ARBA" id="ARBA00022989"/>
    </source>
</evidence>
<evidence type="ECO:0000256" key="1">
    <source>
        <dbReference type="ARBA" id="ARBA00004651"/>
    </source>
</evidence>
<dbReference type="EMBL" id="ACIS01000009">
    <property type="protein sequence ID" value="EEG07439.1"/>
    <property type="molecule type" value="Genomic_DNA"/>
</dbReference>
<dbReference type="InterPro" id="IPR001123">
    <property type="entry name" value="LeuE-type"/>
</dbReference>
<feature type="transmembrane region" description="Helical" evidence="6">
    <location>
        <begin position="135"/>
        <end position="160"/>
    </location>
</feature>
<evidence type="ECO:0000256" key="2">
    <source>
        <dbReference type="ARBA" id="ARBA00022475"/>
    </source>
</evidence>
<dbReference type="eggNOG" id="COG1280">
    <property type="taxonomic scope" value="Bacteria"/>
</dbReference>
<feature type="transmembrane region" description="Helical" evidence="6">
    <location>
        <begin position="6"/>
        <end position="29"/>
    </location>
</feature>
<reference evidence="7 8" key="1">
    <citation type="submission" date="2009-02" db="EMBL/GenBank/DDBJ databases">
        <title>Sequencing of the draft genome and assembly of Lutiella nitroferrum 2002.</title>
        <authorList>
            <consortium name="US DOE Joint Genome Institute (JGI-PGF)"/>
            <person name="Lucas S."/>
            <person name="Copeland A."/>
            <person name="Lapidus A."/>
            <person name="Glavina del Rio T."/>
            <person name="Tice H."/>
            <person name="Bruce D."/>
            <person name="Goodwin L."/>
            <person name="Pitluck S."/>
            <person name="Larimer F."/>
            <person name="Land M.L."/>
            <person name="Hauser L."/>
            <person name="Coates J.D."/>
        </authorList>
    </citation>
    <scope>NUCLEOTIDE SEQUENCE [LARGE SCALE GENOMIC DNA]</scope>
    <source>
        <strain evidence="7 8">2002</strain>
    </source>
</reference>
<dbReference type="PANTHER" id="PTHR30086">
    <property type="entry name" value="ARGININE EXPORTER PROTEIN ARGO"/>
    <property type="match status" value="1"/>
</dbReference>
<dbReference type="GO" id="GO:0033228">
    <property type="term" value="P:cysteine export across plasma membrane"/>
    <property type="evidence" value="ECO:0007669"/>
    <property type="project" value="TreeGrafter"/>
</dbReference>
<organism evidence="7 8">
    <name type="scientific">Pseudogulbenkiania ferrooxidans 2002</name>
    <dbReference type="NCBI Taxonomy" id="279714"/>
    <lineage>
        <taxon>Bacteria</taxon>
        <taxon>Pseudomonadati</taxon>
        <taxon>Pseudomonadota</taxon>
        <taxon>Betaproteobacteria</taxon>
        <taxon>Neisseriales</taxon>
        <taxon>Chromobacteriaceae</taxon>
        <taxon>Pseudogulbenkiania</taxon>
    </lineage>
</organism>
<sequence length="203" mass="22082">MLELPLLTYFAVMSITPGPNNLMLAASGVNFGFRRTVPHMLGISLGVALQLFITAALLAYVLNGLGSLRLPLGVAGCLYLLWLSWCILRAGRPEADSEARPLGFLGAALFQWLNPKAWVMVINTSILFAPQAGQVLWAAALLSLACALVNLPCIGVWAWTGDRLRRWLDGERARRLFNTVMAVLMAGTALWLLGDEIRHAGLL</sequence>
<feature type="transmembrane region" description="Helical" evidence="6">
    <location>
        <begin position="68"/>
        <end position="90"/>
    </location>
</feature>
<protein>
    <submittedName>
        <fullName evidence="7">Lysine exporter protein (LYSE/YGGA)</fullName>
    </submittedName>
</protein>
<accession>B9Z7C4</accession>
<keyword evidence="2" id="KW-1003">Cell membrane</keyword>
<keyword evidence="5 6" id="KW-0472">Membrane</keyword>
<dbReference type="Pfam" id="PF01810">
    <property type="entry name" value="LysE"/>
    <property type="match status" value="1"/>
</dbReference>
<evidence type="ECO:0000313" key="7">
    <source>
        <dbReference type="EMBL" id="EEG07439.1"/>
    </source>
</evidence>
<comment type="caution">
    <text evidence="7">The sequence shown here is derived from an EMBL/GenBank/DDBJ whole genome shotgun (WGS) entry which is preliminary data.</text>
</comment>
<dbReference type="GO" id="GO:0005886">
    <property type="term" value="C:plasma membrane"/>
    <property type="evidence" value="ECO:0007669"/>
    <property type="project" value="UniProtKB-SubCell"/>
</dbReference>
<feature type="transmembrane region" description="Helical" evidence="6">
    <location>
        <begin position="102"/>
        <end position="129"/>
    </location>
</feature>
<name>B9Z7C4_9NEIS</name>
<evidence type="ECO:0000256" key="5">
    <source>
        <dbReference type="ARBA" id="ARBA00023136"/>
    </source>
</evidence>
<keyword evidence="8" id="KW-1185">Reference proteome</keyword>
<dbReference type="GO" id="GO:0015171">
    <property type="term" value="F:amino acid transmembrane transporter activity"/>
    <property type="evidence" value="ECO:0007669"/>
    <property type="project" value="TreeGrafter"/>
</dbReference>
<keyword evidence="4 6" id="KW-1133">Transmembrane helix</keyword>
<dbReference type="RefSeq" id="WP_008955279.1">
    <property type="nucleotide sequence ID" value="NZ_ACIS01000009.1"/>
</dbReference>
<gene>
    <name evidence="7" type="ORF">FuraDRAFT_3260</name>
</gene>
<keyword evidence="3 6" id="KW-0812">Transmembrane</keyword>
<dbReference type="Proteomes" id="UP000003165">
    <property type="component" value="Unassembled WGS sequence"/>
</dbReference>
<evidence type="ECO:0000256" key="6">
    <source>
        <dbReference type="SAM" id="Phobius"/>
    </source>
</evidence>
<evidence type="ECO:0000256" key="3">
    <source>
        <dbReference type="ARBA" id="ARBA00022692"/>
    </source>
</evidence>
<comment type="subcellular location">
    <subcellularLocation>
        <location evidence="1">Cell membrane</location>
        <topology evidence="1">Multi-pass membrane protein</topology>
    </subcellularLocation>
</comment>
<evidence type="ECO:0000313" key="8">
    <source>
        <dbReference type="Proteomes" id="UP000003165"/>
    </source>
</evidence>